<keyword evidence="2" id="KW-1185">Reference proteome</keyword>
<dbReference type="EMBL" id="CAAALY010246431">
    <property type="protein sequence ID" value="VEL33806.1"/>
    <property type="molecule type" value="Genomic_DNA"/>
</dbReference>
<dbReference type="Proteomes" id="UP000784294">
    <property type="component" value="Unassembled WGS sequence"/>
</dbReference>
<name>A0A3S5ANE0_9PLAT</name>
<evidence type="ECO:0000313" key="2">
    <source>
        <dbReference type="Proteomes" id="UP000784294"/>
    </source>
</evidence>
<organism evidence="1 2">
    <name type="scientific">Protopolystoma xenopodis</name>
    <dbReference type="NCBI Taxonomy" id="117903"/>
    <lineage>
        <taxon>Eukaryota</taxon>
        <taxon>Metazoa</taxon>
        <taxon>Spiralia</taxon>
        <taxon>Lophotrochozoa</taxon>
        <taxon>Platyhelminthes</taxon>
        <taxon>Monogenea</taxon>
        <taxon>Polyopisthocotylea</taxon>
        <taxon>Polystomatidea</taxon>
        <taxon>Polystomatidae</taxon>
        <taxon>Protopolystoma</taxon>
    </lineage>
</organism>
<evidence type="ECO:0000313" key="1">
    <source>
        <dbReference type="EMBL" id="VEL33806.1"/>
    </source>
</evidence>
<proteinExistence type="predicted"/>
<gene>
    <name evidence="1" type="ORF">PXEA_LOCUS27246</name>
</gene>
<comment type="caution">
    <text evidence="1">The sequence shown here is derived from an EMBL/GenBank/DDBJ whole genome shotgun (WGS) entry which is preliminary data.</text>
</comment>
<sequence>MYPIVPITCGRPVGGFSRHGNICCWPAARIPQDKVERSSSKECHMTLHPNRRFPHSVMFYAVAAHVAPSDRARQDQPHAKNVTQHIYHVVCVIFSFAPTHAVSNRLLMPRRQEVQQS</sequence>
<protein>
    <submittedName>
        <fullName evidence="1">Uncharacterized protein</fullName>
    </submittedName>
</protein>
<accession>A0A3S5ANE0</accession>
<reference evidence="1" key="1">
    <citation type="submission" date="2018-11" db="EMBL/GenBank/DDBJ databases">
        <authorList>
            <consortium name="Pathogen Informatics"/>
        </authorList>
    </citation>
    <scope>NUCLEOTIDE SEQUENCE</scope>
</reference>
<dbReference type="AlphaFoldDB" id="A0A3S5ANE0"/>